<evidence type="ECO:0000313" key="2">
    <source>
        <dbReference type="Proteomes" id="UP000070578"/>
    </source>
</evidence>
<organism evidence="1 2">
    <name type="scientific">Candidatus Gallionella acididurans</name>
    <dbReference type="NCBI Taxonomy" id="1796491"/>
    <lineage>
        <taxon>Bacteria</taxon>
        <taxon>Pseudomonadati</taxon>
        <taxon>Pseudomonadota</taxon>
        <taxon>Betaproteobacteria</taxon>
        <taxon>Nitrosomonadales</taxon>
        <taxon>Gallionellaceae</taxon>
        <taxon>Gallionella</taxon>
    </lineage>
</organism>
<evidence type="ECO:0000313" key="1">
    <source>
        <dbReference type="EMBL" id="KXS31917.1"/>
    </source>
</evidence>
<dbReference type="AlphaFoldDB" id="A0A139BSE6"/>
<comment type="caution">
    <text evidence="1">The sequence shown here is derived from an EMBL/GenBank/DDBJ whole genome shotgun (WGS) entry which is preliminary data.</text>
</comment>
<reference evidence="1 2" key="2">
    <citation type="submission" date="2016-03" db="EMBL/GenBank/DDBJ databases">
        <title>New uncultured bacterium of the family Gallionellaceae from acid mine drainage: description and reconstruction of genome based on metagenomic analysis of microbial community.</title>
        <authorList>
            <person name="Kadnikov V."/>
            <person name="Ivasenko D."/>
            <person name="Beletsky A."/>
            <person name="Mardanov A."/>
            <person name="Danilova E."/>
            <person name="Pimenov N."/>
            <person name="Karnachuk O."/>
            <person name="Ravin N."/>
        </authorList>
    </citation>
    <scope>NUCLEOTIDE SEQUENCE [LARGE SCALE GENOMIC DNA]</scope>
    <source>
        <strain evidence="1">ShG14-8</strain>
    </source>
</reference>
<dbReference type="Proteomes" id="UP000070578">
    <property type="component" value="Unassembled WGS sequence"/>
</dbReference>
<reference evidence="1 2" key="1">
    <citation type="submission" date="2016-02" db="EMBL/GenBank/DDBJ databases">
        <authorList>
            <person name="Wen L."/>
            <person name="He K."/>
            <person name="Yang H."/>
        </authorList>
    </citation>
    <scope>NUCLEOTIDE SEQUENCE [LARGE SCALE GENOMIC DNA]</scope>
    <source>
        <strain evidence="1">ShG14-8</strain>
    </source>
</reference>
<protein>
    <submittedName>
        <fullName evidence="1">Uncharacterized protein</fullName>
    </submittedName>
</protein>
<accession>A0A139BSE6</accession>
<dbReference type="EMBL" id="LSLI01000050">
    <property type="protein sequence ID" value="KXS31917.1"/>
    <property type="molecule type" value="Genomic_DNA"/>
</dbReference>
<name>A0A139BSE6_9PROT</name>
<gene>
    <name evidence="1" type="ORF">AWT59_1963</name>
</gene>
<sequence length="20" mass="2275">MGSANDWEIMQQVARRTLPA</sequence>
<proteinExistence type="predicted"/>